<organism evidence="2 3">
    <name type="scientific">Roseburia yibonii</name>
    <dbReference type="NCBI Taxonomy" id="2763063"/>
    <lineage>
        <taxon>Bacteria</taxon>
        <taxon>Bacillati</taxon>
        <taxon>Bacillota</taxon>
        <taxon>Clostridia</taxon>
        <taxon>Lachnospirales</taxon>
        <taxon>Lachnospiraceae</taxon>
        <taxon>Roseburia</taxon>
    </lineage>
</organism>
<dbReference type="SUPFAM" id="SSF81606">
    <property type="entry name" value="PP2C-like"/>
    <property type="match status" value="1"/>
</dbReference>
<proteinExistence type="predicted"/>
<dbReference type="InterPro" id="IPR036457">
    <property type="entry name" value="PPM-type-like_dom_sf"/>
</dbReference>
<protein>
    <submittedName>
        <fullName evidence="2">Stp1/IreP family PP2C-type Ser/Thr phosphatase</fullName>
    </submittedName>
</protein>
<gene>
    <name evidence="2" type="ORF">H8Z76_01095</name>
</gene>
<comment type="caution">
    <text evidence="2">The sequence shown here is derived from an EMBL/GenBank/DDBJ whole genome shotgun (WGS) entry which is preliminary data.</text>
</comment>
<dbReference type="SMART" id="SM00332">
    <property type="entry name" value="PP2Cc"/>
    <property type="match status" value="1"/>
</dbReference>
<dbReference type="Proteomes" id="UP000621540">
    <property type="component" value="Unassembled WGS sequence"/>
</dbReference>
<dbReference type="EMBL" id="JACOQH010000001">
    <property type="protein sequence ID" value="MBC5752633.1"/>
    <property type="molecule type" value="Genomic_DNA"/>
</dbReference>
<dbReference type="NCBIfam" id="NF033484">
    <property type="entry name" value="Stp1_PP2C_phos"/>
    <property type="match status" value="1"/>
</dbReference>
<feature type="domain" description="PPM-type phosphatase" evidence="1">
    <location>
        <begin position="2"/>
        <end position="239"/>
    </location>
</feature>
<dbReference type="RefSeq" id="WP_022515210.1">
    <property type="nucleotide sequence ID" value="NZ_JACOQH010000001.1"/>
</dbReference>
<evidence type="ECO:0000313" key="2">
    <source>
        <dbReference type="EMBL" id="MBC5752633.1"/>
    </source>
</evidence>
<dbReference type="InterPro" id="IPR015655">
    <property type="entry name" value="PP2C"/>
</dbReference>
<dbReference type="SMART" id="SM00331">
    <property type="entry name" value="PP2C_SIG"/>
    <property type="match status" value="1"/>
</dbReference>
<dbReference type="InterPro" id="IPR001932">
    <property type="entry name" value="PPM-type_phosphatase-like_dom"/>
</dbReference>
<reference evidence="2 3" key="1">
    <citation type="submission" date="2020-08" db="EMBL/GenBank/DDBJ databases">
        <title>Genome public.</title>
        <authorList>
            <person name="Liu C."/>
            <person name="Sun Q."/>
        </authorList>
    </citation>
    <scope>NUCLEOTIDE SEQUENCE [LARGE SCALE GENOMIC DNA]</scope>
    <source>
        <strain evidence="2 3">BX0805</strain>
    </source>
</reference>
<dbReference type="Pfam" id="PF13672">
    <property type="entry name" value="PP2C_2"/>
    <property type="match status" value="1"/>
</dbReference>
<sequence>MKTFSISDIGQLRDTNQDYFYTSENPVGNLPNLFIVADGMGGHNAGDYASRYTVEQIVSVVGQSKETDPAKIIREGIEQANTMLLARANEDITRKGMGTTVVVLAVCDNRLVVANVGDSRLYIVNDGIRQITRDHSYVQEMVRMGEIDAEMAKDHPDKNIITRAIGVGEEVAIDFFEEEVRHGDFVLMCSDGLTNMVEDDSIRNIIKGQRDIAEKAEKLVETANRNGGKDNITVVVIEPFSDEVKKC</sequence>
<dbReference type="PROSITE" id="PS51746">
    <property type="entry name" value="PPM_2"/>
    <property type="match status" value="1"/>
</dbReference>
<dbReference type="CDD" id="cd00143">
    <property type="entry name" value="PP2Cc"/>
    <property type="match status" value="1"/>
</dbReference>
<keyword evidence="3" id="KW-1185">Reference proteome</keyword>
<dbReference type="Gene3D" id="3.60.40.10">
    <property type="entry name" value="PPM-type phosphatase domain"/>
    <property type="match status" value="1"/>
</dbReference>
<dbReference type="PANTHER" id="PTHR47992">
    <property type="entry name" value="PROTEIN PHOSPHATASE"/>
    <property type="match status" value="1"/>
</dbReference>
<name>A0ABR7I6R7_9FIRM</name>
<accession>A0ABR7I6R7</accession>
<evidence type="ECO:0000259" key="1">
    <source>
        <dbReference type="PROSITE" id="PS51746"/>
    </source>
</evidence>
<evidence type="ECO:0000313" key="3">
    <source>
        <dbReference type="Proteomes" id="UP000621540"/>
    </source>
</evidence>